<sequence length="92" mass="10635">QFLRPRRLLEFTSCEMRRLETAVVSFSTFSEDWETFGDAQFVSFSKTELCGPSPQVDIMFPEPRTLEESRVLCHMLKGNVSLPKNTKETKQS</sequence>
<protein>
    <submittedName>
        <fullName evidence="1">Uncharacterized protein</fullName>
    </submittedName>
</protein>
<proteinExistence type="predicted"/>
<comment type="caution">
    <text evidence="1">The sequence shown here is derived from an EMBL/GenBank/DDBJ whole genome shotgun (WGS) entry which is preliminary data.</text>
</comment>
<dbReference type="AlphaFoldDB" id="A0AAE1BR77"/>
<keyword evidence="2" id="KW-1185">Reference proteome</keyword>
<evidence type="ECO:0000313" key="1">
    <source>
        <dbReference type="EMBL" id="KAK3854958.1"/>
    </source>
</evidence>
<evidence type="ECO:0000313" key="2">
    <source>
        <dbReference type="Proteomes" id="UP001286313"/>
    </source>
</evidence>
<reference evidence="1" key="1">
    <citation type="submission" date="2023-10" db="EMBL/GenBank/DDBJ databases">
        <title>Genome assemblies of two species of porcelain crab, Petrolisthes cinctipes and Petrolisthes manimaculis (Anomura: Porcellanidae).</title>
        <authorList>
            <person name="Angst P."/>
        </authorList>
    </citation>
    <scope>NUCLEOTIDE SEQUENCE</scope>
    <source>
        <strain evidence="1">PB745_01</strain>
        <tissue evidence="1">Gill</tissue>
    </source>
</reference>
<organism evidence="1 2">
    <name type="scientific">Petrolisthes cinctipes</name>
    <name type="common">Flat porcelain crab</name>
    <dbReference type="NCBI Taxonomy" id="88211"/>
    <lineage>
        <taxon>Eukaryota</taxon>
        <taxon>Metazoa</taxon>
        <taxon>Ecdysozoa</taxon>
        <taxon>Arthropoda</taxon>
        <taxon>Crustacea</taxon>
        <taxon>Multicrustacea</taxon>
        <taxon>Malacostraca</taxon>
        <taxon>Eumalacostraca</taxon>
        <taxon>Eucarida</taxon>
        <taxon>Decapoda</taxon>
        <taxon>Pleocyemata</taxon>
        <taxon>Anomura</taxon>
        <taxon>Galatheoidea</taxon>
        <taxon>Porcellanidae</taxon>
        <taxon>Petrolisthes</taxon>
    </lineage>
</organism>
<feature type="non-terminal residue" evidence="1">
    <location>
        <position position="1"/>
    </location>
</feature>
<gene>
    <name evidence="1" type="ORF">Pcinc_038603</name>
</gene>
<dbReference type="EMBL" id="JAWQEG010006403">
    <property type="protein sequence ID" value="KAK3854958.1"/>
    <property type="molecule type" value="Genomic_DNA"/>
</dbReference>
<name>A0AAE1BR77_PETCI</name>
<dbReference type="Proteomes" id="UP001286313">
    <property type="component" value="Unassembled WGS sequence"/>
</dbReference>
<accession>A0AAE1BR77</accession>